<dbReference type="InterPro" id="IPR023696">
    <property type="entry name" value="Ureohydrolase_dom_sf"/>
</dbReference>
<keyword evidence="4" id="KW-0378">Hydrolase</keyword>
<dbReference type="OrthoDB" id="9808367at2"/>
<organism evidence="7 8">
    <name type="scientific">Paracoccus zhejiangensis</name>
    <dbReference type="NCBI Taxonomy" id="1077935"/>
    <lineage>
        <taxon>Bacteria</taxon>
        <taxon>Pseudomonadati</taxon>
        <taxon>Pseudomonadota</taxon>
        <taxon>Alphaproteobacteria</taxon>
        <taxon>Rhodobacterales</taxon>
        <taxon>Paracoccaceae</taxon>
        <taxon>Paracoccus</taxon>
    </lineage>
</organism>
<comment type="similarity">
    <text evidence="2">Belongs to the histone deacetylase family.</text>
</comment>
<dbReference type="EMBL" id="CP025430">
    <property type="protein sequence ID" value="AUH64235.1"/>
    <property type="molecule type" value="Genomic_DNA"/>
</dbReference>
<evidence type="ECO:0000313" key="7">
    <source>
        <dbReference type="EMBL" id="AUH64235.1"/>
    </source>
</evidence>
<name>A0A2H5EY58_9RHOB</name>
<comment type="cofactor">
    <cofactor evidence="1">
        <name>Zn(2+)</name>
        <dbReference type="ChEBI" id="CHEBI:29105"/>
    </cofactor>
</comment>
<evidence type="ECO:0000256" key="2">
    <source>
        <dbReference type="ARBA" id="ARBA00005947"/>
    </source>
</evidence>
<evidence type="ECO:0000259" key="6">
    <source>
        <dbReference type="Pfam" id="PF00850"/>
    </source>
</evidence>
<dbReference type="GO" id="GO:0016787">
    <property type="term" value="F:hydrolase activity"/>
    <property type="evidence" value="ECO:0007669"/>
    <property type="project" value="UniProtKB-KW"/>
</dbReference>
<dbReference type="PRINTS" id="PR01270">
    <property type="entry name" value="HDASUPER"/>
</dbReference>
<dbReference type="Proteomes" id="UP000234530">
    <property type="component" value="Chromosome"/>
</dbReference>
<evidence type="ECO:0000256" key="4">
    <source>
        <dbReference type="ARBA" id="ARBA00022801"/>
    </source>
</evidence>
<keyword evidence="8" id="KW-1185">Reference proteome</keyword>
<dbReference type="CDD" id="cd10001">
    <property type="entry name" value="HDAC_classII_APAH"/>
    <property type="match status" value="1"/>
</dbReference>
<dbReference type="PANTHER" id="PTHR10625:SF17">
    <property type="entry name" value="HISTONE DEACETYLASE 8"/>
    <property type="match status" value="1"/>
</dbReference>
<dbReference type="InterPro" id="IPR037138">
    <property type="entry name" value="His_deacetylse_dom_sf"/>
</dbReference>
<dbReference type="Pfam" id="PF00850">
    <property type="entry name" value="Hist_deacetyl"/>
    <property type="match status" value="1"/>
</dbReference>
<dbReference type="PANTHER" id="PTHR10625">
    <property type="entry name" value="HISTONE DEACETYLASE HDAC1-RELATED"/>
    <property type="match status" value="1"/>
</dbReference>
<evidence type="ECO:0000256" key="3">
    <source>
        <dbReference type="ARBA" id="ARBA00022723"/>
    </source>
</evidence>
<dbReference type="GO" id="GO:0046872">
    <property type="term" value="F:metal ion binding"/>
    <property type="evidence" value="ECO:0007669"/>
    <property type="project" value="UniProtKB-KW"/>
</dbReference>
<dbReference type="Gene3D" id="3.40.800.20">
    <property type="entry name" value="Histone deacetylase domain"/>
    <property type="match status" value="1"/>
</dbReference>
<evidence type="ECO:0000256" key="5">
    <source>
        <dbReference type="ARBA" id="ARBA00022833"/>
    </source>
</evidence>
<gene>
    <name evidence="7" type="ORF">CX676_08760</name>
</gene>
<sequence length="349" mass="37590">MRAFYHPDQALHDPQQFMRFGRISKATDVPARTSELLRALDRLGVIPEAPQDYSRALLEAVHAPHYLDYLQSAYARWTDLPDHGPEVLPNTFPYWSGDPGREARPPCPSGHLLAQTGYYLGDLAVPVGPQTWTSALRSAHTATAGADALIQGERLAYALCRPSGHHCRADRASGFCYLNNAAIAAERLRGAFGKVAVLDIDAHHGDGTQEIFYRRGDVLTVSTHVDPDQYYPYFTGRGNETGHGAGAGFNLNIPLPPASGDDAFLAATAQGVEAVRRFGAEALVVALGYDTHVEDPLSMVHVTTPAFRAAGEIIGSLDMPILVVQEGGYQVSVIGDCLEGFLTGVQAQG</sequence>
<dbReference type="SUPFAM" id="SSF52768">
    <property type="entry name" value="Arginase/deacetylase"/>
    <property type="match status" value="1"/>
</dbReference>
<evidence type="ECO:0000313" key="8">
    <source>
        <dbReference type="Proteomes" id="UP000234530"/>
    </source>
</evidence>
<protein>
    <submittedName>
        <fullName evidence="7">Histone deacetylase family protein</fullName>
    </submittedName>
</protein>
<dbReference type="AlphaFoldDB" id="A0A2H5EY58"/>
<dbReference type="InterPro" id="IPR000286">
    <property type="entry name" value="HDACs"/>
</dbReference>
<dbReference type="GO" id="GO:0004407">
    <property type="term" value="F:histone deacetylase activity"/>
    <property type="evidence" value="ECO:0007669"/>
    <property type="project" value="TreeGrafter"/>
</dbReference>
<keyword evidence="3" id="KW-0479">Metal-binding</keyword>
<keyword evidence="5" id="KW-0862">Zinc</keyword>
<evidence type="ECO:0000256" key="1">
    <source>
        <dbReference type="ARBA" id="ARBA00001947"/>
    </source>
</evidence>
<feature type="domain" description="Histone deacetylase" evidence="6">
    <location>
        <begin position="29"/>
        <end position="342"/>
    </location>
</feature>
<dbReference type="RefSeq" id="WP_101752273.1">
    <property type="nucleotide sequence ID" value="NZ_CP025430.1"/>
</dbReference>
<dbReference type="KEGG" id="pzh:CX676_08760"/>
<proteinExistence type="inferred from homology"/>
<reference evidence="7 8" key="1">
    <citation type="journal article" date="2013" name="Antonie Van Leeuwenhoek">
        <title>Paracoccus zhejiangensis sp. nov., isolated from activated sludge in wastewater-treatment system.</title>
        <authorList>
            <person name="Wu Z.G."/>
            <person name="Zhang D.F."/>
            <person name="Liu Y.L."/>
            <person name="Wang F."/>
            <person name="Jiang X."/>
            <person name="Li C."/>
            <person name="Li S.P."/>
            <person name="Hong Q."/>
            <person name="Li W.J."/>
        </authorList>
    </citation>
    <scope>NUCLEOTIDE SEQUENCE [LARGE SCALE GENOMIC DNA]</scope>
    <source>
        <strain evidence="7 8">J6</strain>
    </source>
</reference>
<accession>A0A2H5EY58</accession>
<dbReference type="GO" id="GO:0040029">
    <property type="term" value="P:epigenetic regulation of gene expression"/>
    <property type="evidence" value="ECO:0007669"/>
    <property type="project" value="TreeGrafter"/>
</dbReference>
<dbReference type="InterPro" id="IPR023801">
    <property type="entry name" value="His_deacetylse_dom"/>
</dbReference>